<name>A0A4U0NDM5_9ACTN</name>
<evidence type="ECO:0000256" key="1">
    <source>
        <dbReference type="ARBA" id="ARBA00023015"/>
    </source>
</evidence>
<gene>
    <name evidence="5" type="ORF">FCH28_19865</name>
</gene>
<dbReference type="AlphaFoldDB" id="A0A4U0NDM5"/>
<feature type="domain" description="HTH araC/xylS-type" evidence="4">
    <location>
        <begin position="144"/>
        <end position="244"/>
    </location>
</feature>
<evidence type="ECO:0000313" key="6">
    <source>
        <dbReference type="Proteomes" id="UP000308697"/>
    </source>
</evidence>
<organism evidence="5 6">
    <name type="scientific">Streptomyces piniterrae</name>
    <dbReference type="NCBI Taxonomy" id="2571125"/>
    <lineage>
        <taxon>Bacteria</taxon>
        <taxon>Bacillati</taxon>
        <taxon>Actinomycetota</taxon>
        <taxon>Actinomycetes</taxon>
        <taxon>Kitasatosporales</taxon>
        <taxon>Streptomycetaceae</taxon>
        <taxon>Streptomyces</taxon>
    </lineage>
</organism>
<reference evidence="5 6" key="1">
    <citation type="submission" date="2019-04" db="EMBL/GenBank/DDBJ databases">
        <title>Streptomyces piniterrae sp. nov., a heliquinomycin-producing actinomycete isolated from rhizosphere soil of Pinus yunnanensis.</title>
        <authorList>
            <person name="Zhuang X."/>
            <person name="Zhao J."/>
        </authorList>
    </citation>
    <scope>NUCLEOTIDE SEQUENCE [LARGE SCALE GENOMIC DNA]</scope>
    <source>
        <strain evidence="6">jys28</strain>
    </source>
</reference>
<dbReference type="SUPFAM" id="SSF46689">
    <property type="entry name" value="Homeodomain-like"/>
    <property type="match status" value="1"/>
</dbReference>
<dbReference type="EMBL" id="SUMB01000006">
    <property type="protein sequence ID" value="TJZ52096.1"/>
    <property type="molecule type" value="Genomic_DNA"/>
</dbReference>
<dbReference type="PROSITE" id="PS01124">
    <property type="entry name" value="HTH_ARAC_FAMILY_2"/>
    <property type="match status" value="1"/>
</dbReference>
<dbReference type="InterPro" id="IPR050204">
    <property type="entry name" value="AraC_XylS_family_regulators"/>
</dbReference>
<dbReference type="RefSeq" id="WP_136741395.1">
    <property type="nucleotide sequence ID" value="NZ_SUMB01000006.1"/>
</dbReference>
<dbReference type="OrthoDB" id="5295226at2"/>
<evidence type="ECO:0000256" key="2">
    <source>
        <dbReference type="ARBA" id="ARBA00023125"/>
    </source>
</evidence>
<dbReference type="InterPro" id="IPR018060">
    <property type="entry name" value="HTH_AraC"/>
</dbReference>
<keyword evidence="2" id="KW-0238">DNA-binding</keyword>
<keyword evidence="1" id="KW-0805">Transcription regulation</keyword>
<dbReference type="Pfam" id="PF12833">
    <property type="entry name" value="HTH_18"/>
    <property type="match status" value="1"/>
</dbReference>
<dbReference type="GO" id="GO:0003700">
    <property type="term" value="F:DNA-binding transcription factor activity"/>
    <property type="evidence" value="ECO:0007669"/>
    <property type="project" value="InterPro"/>
</dbReference>
<evidence type="ECO:0000256" key="3">
    <source>
        <dbReference type="ARBA" id="ARBA00023163"/>
    </source>
</evidence>
<comment type="caution">
    <text evidence="5">The sequence shown here is derived from an EMBL/GenBank/DDBJ whole genome shotgun (WGS) entry which is preliminary data.</text>
</comment>
<dbReference type="Gene3D" id="1.10.10.60">
    <property type="entry name" value="Homeodomain-like"/>
    <property type="match status" value="2"/>
</dbReference>
<dbReference type="Proteomes" id="UP000308697">
    <property type="component" value="Unassembled WGS sequence"/>
</dbReference>
<keyword evidence="6" id="KW-1185">Reference proteome</keyword>
<keyword evidence="3" id="KW-0804">Transcription</keyword>
<evidence type="ECO:0000313" key="5">
    <source>
        <dbReference type="EMBL" id="TJZ52096.1"/>
    </source>
</evidence>
<dbReference type="InterPro" id="IPR009057">
    <property type="entry name" value="Homeodomain-like_sf"/>
</dbReference>
<dbReference type="GO" id="GO:0043565">
    <property type="term" value="F:sequence-specific DNA binding"/>
    <property type="evidence" value="ECO:0007669"/>
    <property type="project" value="InterPro"/>
</dbReference>
<accession>A0A4U0NDM5</accession>
<proteinExistence type="predicted"/>
<protein>
    <submittedName>
        <fullName evidence="5">Helix-turn-helix transcriptional regulator</fullName>
    </submittedName>
</protein>
<sequence>MTDDALSPTCCPDSPVCDPGPPARLSLWPGRAVYSGPSLELDLHSGSVAVLAVGNDKEFTLETADGARRRARSALIRARVPHRIEAHGGWMTFCYFEPGSAAERACGQALGAGEEPVTISAAEEKDLVRLCTAPERAEGPDLDPRIRAAVRKLLREPQLPYGAAEFAAVAGLSRSRFLHLFREQTGTSFRRFRMWARMLRAGRAFLDYGTLTDAAAAAGFSSPSHLSSAFHATFGLRPSRVLAAGCVIVDETPAGTPGA</sequence>
<dbReference type="PANTHER" id="PTHR46796">
    <property type="entry name" value="HTH-TYPE TRANSCRIPTIONAL ACTIVATOR RHAS-RELATED"/>
    <property type="match status" value="1"/>
</dbReference>
<evidence type="ECO:0000259" key="4">
    <source>
        <dbReference type="PROSITE" id="PS01124"/>
    </source>
</evidence>
<dbReference type="SMART" id="SM00342">
    <property type="entry name" value="HTH_ARAC"/>
    <property type="match status" value="1"/>
</dbReference>